<accession>A0A5C3QXX2</accession>
<dbReference type="PANTHER" id="PTHR38926">
    <property type="entry name" value="F-BOX DOMAIN CONTAINING PROTEIN, EXPRESSED"/>
    <property type="match status" value="1"/>
</dbReference>
<organism evidence="1 2">
    <name type="scientific">Pterulicium gracile</name>
    <dbReference type="NCBI Taxonomy" id="1884261"/>
    <lineage>
        <taxon>Eukaryota</taxon>
        <taxon>Fungi</taxon>
        <taxon>Dikarya</taxon>
        <taxon>Basidiomycota</taxon>
        <taxon>Agaricomycotina</taxon>
        <taxon>Agaricomycetes</taxon>
        <taxon>Agaricomycetidae</taxon>
        <taxon>Agaricales</taxon>
        <taxon>Pleurotineae</taxon>
        <taxon>Pterulaceae</taxon>
        <taxon>Pterulicium</taxon>
    </lineage>
</organism>
<evidence type="ECO:0000313" key="2">
    <source>
        <dbReference type="Proteomes" id="UP000305067"/>
    </source>
</evidence>
<reference evidence="1 2" key="1">
    <citation type="journal article" date="2019" name="Nat. Ecol. Evol.">
        <title>Megaphylogeny resolves global patterns of mushroom evolution.</title>
        <authorList>
            <person name="Varga T."/>
            <person name="Krizsan K."/>
            <person name="Foldi C."/>
            <person name="Dima B."/>
            <person name="Sanchez-Garcia M."/>
            <person name="Sanchez-Ramirez S."/>
            <person name="Szollosi G.J."/>
            <person name="Szarkandi J.G."/>
            <person name="Papp V."/>
            <person name="Albert L."/>
            <person name="Andreopoulos W."/>
            <person name="Angelini C."/>
            <person name="Antonin V."/>
            <person name="Barry K.W."/>
            <person name="Bougher N.L."/>
            <person name="Buchanan P."/>
            <person name="Buyck B."/>
            <person name="Bense V."/>
            <person name="Catcheside P."/>
            <person name="Chovatia M."/>
            <person name="Cooper J."/>
            <person name="Damon W."/>
            <person name="Desjardin D."/>
            <person name="Finy P."/>
            <person name="Geml J."/>
            <person name="Haridas S."/>
            <person name="Hughes K."/>
            <person name="Justo A."/>
            <person name="Karasinski D."/>
            <person name="Kautmanova I."/>
            <person name="Kiss B."/>
            <person name="Kocsube S."/>
            <person name="Kotiranta H."/>
            <person name="LaButti K.M."/>
            <person name="Lechner B.E."/>
            <person name="Liimatainen K."/>
            <person name="Lipzen A."/>
            <person name="Lukacs Z."/>
            <person name="Mihaltcheva S."/>
            <person name="Morgado L.N."/>
            <person name="Niskanen T."/>
            <person name="Noordeloos M.E."/>
            <person name="Ohm R.A."/>
            <person name="Ortiz-Santana B."/>
            <person name="Ovrebo C."/>
            <person name="Racz N."/>
            <person name="Riley R."/>
            <person name="Savchenko A."/>
            <person name="Shiryaev A."/>
            <person name="Soop K."/>
            <person name="Spirin V."/>
            <person name="Szebenyi C."/>
            <person name="Tomsovsky M."/>
            <person name="Tulloss R.E."/>
            <person name="Uehling J."/>
            <person name="Grigoriev I.V."/>
            <person name="Vagvolgyi C."/>
            <person name="Papp T."/>
            <person name="Martin F.M."/>
            <person name="Miettinen O."/>
            <person name="Hibbett D.S."/>
            <person name="Nagy L.G."/>
        </authorList>
    </citation>
    <scope>NUCLEOTIDE SEQUENCE [LARGE SCALE GENOMIC DNA]</scope>
    <source>
        <strain evidence="1 2">CBS 309.79</strain>
    </source>
</reference>
<dbReference type="OrthoDB" id="3365698at2759"/>
<dbReference type="PANTHER" id="PTHR38926:SF72">
    <property type="entry name" value="IM:7136021-RELATED"/>
    <property type="match status" value="1"/>
</dbReference>
<dbReference type="Gene3D" id="3.80.10.10">
    <property type="entry name" value="Ribonuclease Inhibitor"/>
    <property type="match status" value="1"/>
</dbReference>
<proteinExistence type="predicted"/>
<sequence>MGRPECHSARRDVRQQCVSEQTGSCDKQHILLPIVPNPIPNDTALVRRMVKQAPEDLTAETPVSSIEAINTGFGACLRMPDDVLYEVFSTYLLKDTPFPPTPSQLFDPAYNTITPGASIWILAQVCSRWRAILLSSPLLWSSIRFSSAHCCLDRFCRAGIPTRLLDLQLKRSGNALLEISWSASSPCSVPLLRMLLVHSARWGRVSMGRIPPEGVDCPQGLQYHLSHLQSLRISTQFLARLPSLKDAPNLTTLRLEANTLSTGDQKVFSKLPLRHLKHLFVEKPYSSSFLSILSQTPSIETVEVNGSGVLRLAVGPNDLAPLDLPELRRLRMQGLGFQPIFGCIISPLLTTVHVSIGNSPSSIYPLLSHCADRISSLALDDVRGVDEEGLRRLLRKCHHLMELSVGFSGPVQQQSSDIDALLRSLICTDDESLCPSLQSLSLLVEIHSLHTPAFDGQLLAQMQLSRKRNTIRQPLKRVRLSLQVVAGIFNTTCQVRSYANELMSRGFAEANASCSSDECVCDSQLVVGGEVKRSGPRHLGTDYIEIPFSALDRGCSLRLEVAA</sequence>
<keyword evidence="2" id="KW-1185">Reference proteome</keyword>
<dbReference type="AlphaFoldDB" id="A0A5C3QXX2"/>
<evidence type="ECO:0000313" key="1">
    <source>
        <dbReference type="EMBL" id="TFL03204.1"/>
    </source>
</evidence>
<dbReference type="SUPFAM" id="SSF52058">
    <property type="entry name" value="L domain-like"/>
    <property type="match status" value="1"/>
</dbReference>
<dbReference type="InterPro" id="IPR032675">
    <property type="entry name" value="LRR_dom_sf"/>
</dbReference>
<dbReference type="EMBL" id="ML178821">
    <property type="protein sequence ID" value="TFL03204.1"/>
    <property type="molecule type" value="Genomic_DNA"/>
</dbReference>
<protein>
    <submittedName>
        <fullName evidence="1">Uncharacterized protein</fullName>
    </submittedName>
</protein>
<dbReference type="Proteomes" id="UP000305067">
    <property type="component" value="Unassembled WGS sequence"/>
</dbReference>
<name>A0A5C3QXX2_9AGAR</name>
<gene>
    <name evidence="1" type="ORF">BDV98DRAFT_419437</name>
</gene>
<dbReference type="Gene3D" id="1.20.1280.50">
    <property type="match status" value="1"/>
</dbReference>